<organism evidence="3 4">
    <name type="scientific">Corynebacterium mendelii</name>
    <dbReference type="NCBI Taxonomy" id="2765362"/>
    <lineage>
        <taxon>Bacteria</taxon>
        <taxon>Bacillati</taxon>
        <taxon>Actinomycetota</taxon>
        <taxon>Actinomycetes</taxon>
        <taxon>Mycobacteriales</taxon>
        <taxon>Corynebacteriaceae</taxon>
        <taxon>Corynebacterium</taxon>
    </lineage>
</organism>
<keyword evidence="2" id="KW-0472">Membrane</keyword>
<evidence type="ECO:0000256" key="2">
    <source>
        <dbReference type="SAM" id="Phobius"/>
    </source>
</evidence>
<keyword evidence="2" id="KW-1133">Transmembrane helix</keyword>
<feature type="compositionally biased region" description="Basic and acidic residues" evidence="1">
    <location>
        <begin position="256"/>
        <end position="268"/>
    </location>
</feature>
<feature type="compositionally biased region" description="Low complexity" evidence="1">
    <location>
        <begin position="190"/>
        <end position="202"/>
    </location>
</feature>
<accession>A0A939DXU6</accession>
<evidence type="ECO:0000313" key="4">
    <source>
        <dbReference type="Proteomes" id="UP000664332"/>
    </source>
</evidence>
<protein>
    <submittedName>
        <fullName evidence="3">Uncharacterized protein</fullName>
    </submittedName>
</protein>
<sequence length="571" mass="59068">MSDSTAATPTPITNLTWFSGHVRELSAAHSDSAGPFTVDAYLLAATDYFGHGKAIIVCDKQDGIGLLDDDTTTLWWPVIAPMTRAGRYLGVPVTITPDTPQPSASVHFPGPVAAVKKAVAKKVPEQDNEDFWRLDDFSNPVDHPTPQLPAHGTDAAAGTAADDDTRPVTGETTADPAENAPANTNGEINGTAADTGRTATDAPEADYGTGDRADDPVDPAVQEAPDSAGPADSPEPVAACSGEDDNDHPDNGTGNADKDDAAREHDTGGADTPAGDTDPGKPDETCACCTAGTDTQHPVTPVSGTGDHDRDNAVESADETSRPAGDDDHRTIDGDAGSAGCGGGTATAFTGGPHGDNAHDTIPAVPGQPTGSPAATAGNPVSDDLRPAAAGAVHPAADPGSTGAPATAGAPEEGSAAHKVELVVRSDGHRMLGLPAPTTTRRATPFQRGYTRGILGSYYRATPFPRLDYLTEDQCRALLAHAGMDPRPLNQSGRGSQLMWWATMLLIFAAVVVLFVEFYVGLAAFMVWALILAHHFITRWSLKKQGKLDRSGATPLVLPPDPSVPVDYTGK</sequence>
<feature type="region of interest" description="Disordered" evidence="1">
    <location>
        <begin position="133"/>
        <end position="416"/>
    </location>
</feature>
<dbReference type="RefSeq" id="WP_207117663.1">
    <property type="nucleotide sequence ID" value="NZ_JAFLEQ010000003.1"/>
</dbReference>
<name>A0A939DXU6_9CORY</name>
<dbReference type="EMBL" id="JAFLEQ010000003">
    <property type="protein sequence ID" value="MBN9643225.1"/>
    <property type="molecule type" value="Genomic_DNA"/>
</dbReference>
<keyword evidence="4" id="KW-1185">Reference proteome</keyword>
<evidence type="ECO:0000256" key="1">
    <source>
        <dbReference type="SAM" id="MobiDB-lite"/>
    </source>
</evidence>
<dbReference type="AlphaFoldDB" id="A0A939DXU6"/>
<feature type="transmembrane region" description="Helical" evidence="2">
    <location>
        <begin position="498"/>
        <end position="516"/>
    </location>
</feature>
<feature type="compositionally biased region" description="Basic and acidic residues" evidence="1">
    <location>
        <begin position="306"/>
        <end position="333"/>
    </location>
</feature>
<comment type="caution">
    <text evidence="3">The sequence shown here is derived from an EMBL/GenBank/DDBJ whole genome shotgun (WGS) entry which is preliminary data.</text>
</comment>
<dbReference type="Proteomes" id="UP000664332">
    <property type="component" value="Unassembled WGS sequence"/>
</dbReference>
<keyword evidence="2" id="KW-0812">Transmembrane</keyword>
<feature type="transmembrane region" description="Helical" evidence="2">
    <location>
        <begin position="522"/>
        <end position="542"/>
    </location>
</feature>
<gene>
    <name evidence="3" type="ORF">JZY06_01045</name>
</gene>
<proteinExistence type="predicted"/>
<evidence type="ECO:0000313" key="3">
    <source>
        <dbReference type="EMBL" id="MBN9643225.1"/>
    </source>
</evidence>
<reference evidence="3" key="1">
    <citation type="submission" date="2021-03" db="EMBL/GenBank/DDBJ databases">
        <authorList>
            <person name="Sun Q."/>
        </authorList>
    </citation>
    <scope>NUCLEOTIDE SEQUENCE</scope>
    <source>
        <strain evidence="3">CCM 8862</strain>
    </source>
</reference>
<feature type="compositionally biased region" description="Low complexity" evidence="1">
    <location>
        <begin position="387"/>
        <end position="414"/>
    </location>
</feature>